<evidence type="ECO:0000256" key="5">
    <source>
        <dbReference type="ARBA" id="ARBA00023136"/>
    </source>
</evidence>
<dbReference type="InterPro" id="IPR027379">
    <property type="entry name" value="CLS_N"/>
</dbReference>
<evidence type="ECO:0000256" key="1">
    <source>
        <dbReference type="ARBA" id="ARBA00004651"/>
    </source>
</evidence>
<feature type="domain" description="Cardiolipin synthase N-terminal" evidence="7">
    <location>
        <begin position="20"/>
        <end position="63"/>
    </location>
</feature>
<evidence type="ECO:0000313" key="8">
    <source>
        <dbReference type="EMBL" id="MEV0712222.1"/>
    </source>
</evidence>
<evidence type="ECO:0000256" key="6">
    <source>
        <dbReference type="SAM" id="Phobius"/>
    </source>
</evidence>
<keyword evidence="4 6" id="KW-1133">Transmembrane helix</keyword>
<keyword evidence="2" id="KW-1003">Cell membrane</keyword>
<gene>
    <name evidence="8" type="ORF">AB0I48_32140</name>
</gene>
<evidence type="ECO:0000313" key="9">
    <source>
        <dbReference type="Proteomes" id="UP001551695"/>
    </source>
</evidence>
<feature type="transmembrane region" description="Helical" evidence="6">
    <location>
        <begin position="7"/>
        <end position="27"/>
    </location>
</feature>
<keyword evidence="3 6" id="KW-0812">Transmembrane</keyword>
<dbReference type="EMBL" id="JBFAKC010000019">
    <property type="protein sequence ID" value="MEV0712222.1"/>
    <property type="molecule type" value="Genomic_DNA"/>
</dbReference>
<accession>A0ABV3G3F4</accession>
<dbReference type="RefSeq" id="WP_109530671.1">
    <property type="nucleotide sequence ID" value="NZ_JBEXKW010000009.1"/>
</dbReference>
<proteinExistence type="predicted"/>
<name>A0ABV3G3F4_9NOCA</name>
<protein>
    <submittedName>
        <fullName evidence="8">SHOCT domain-containing protein</fullName>
    </submittedName>
</protein>
<dbReference type="Pfam" id="PF13396">
    <property type="entry name" value="PLDc_N"/>
    <property type="match status" value="1"/>
</dbReference>
<organism evidence="8 9">
    <name type="scientific">Nocardia aurea</name>
    <dbReference type="NCBI Taxonomy" id="2144174"/>
    <lineage>
        <taxon>Bacteria</taxon>
        <taxon>Bacillati</taxon>
        <taxon>Actinomycetota</taxon>
        <taxon>Actinomycetes</taxon>
        <taxon>Mycobacteriales</taxon>
        <taxon>Nocardiaceae</taxon>
        <taxon>Nocardia</taxon>
    </lineage>
</organism>
<sequence length="124" mass="14229">MDFWDIIWFIVVSFFFIAYLMVMFSILMDLFRDHETSGWAKAIWVVFLLIFPFITALVYLVVRGKGMAERRAADTIQLKQAQDAYIRQVAGSDPTAQIANGKKLLDDGAITAEEFEQIKRTALQ</sequence>
<evidence type="ECO:0000259" key="7">
    <source>
        <dbReference type="Pfam" id="PF13396"/>
    </source>
</evidence>
<comment type="subcellular location">
    <subcellularLocation>
        <location evidence="1">Cell membrane</location>
        <topology evidence="1">Multi-pass membrane protein</topology>
    </subcellularLocation>
</comment>
<comment type="caution">
    <text evidence="8">The sequence shown here is derived from an EMBL/GenBank/DDBJ whole genome shotgun (WGS) entry which is preliminary data.</text>
</comment>
<evidence type="ECO:0000256" key="2">
    <source>
        <dbReference type="ARBA" id="ARBA00022475"/>
    </source>
</evidence>
<reference evidence="8 9" key="1">
    <citation type="submission" date="2024-06" db="EMBL/GenBank/DDBJ databases">
        <title>The Natural Products Discovery Center: Release of the First 8490 Sequenced Strains for Exploring Actinobacteria Biosynthetic Diversity.</title>
        <authorList>
            <person name="Kalkreuter E."/>
            <person name="Kautsar S.A."/>
            <person name="Yang D."/>
            <person name="Bader C.D."/>
            <person name="Teijaro C.N."/>
            <person name="Fluegel L."/>
            <person name="Davis C.M."/>
            <person name="Simpson J.R."/>
            <person name="Lauterbach L."/>
            <person name="Steele A.D."/>
            <person name="Gui C."/>
            <person name="Meng S."/>
            <person name="Li G."/>
            <person name="Viehrig K."/>
            <person name="Ye F."/>
            <person name="Su P."/>
            <person name="Kiefer A.F."/>
            <person name="Nichols A."/>
            <person name="Cepeda A.J."/>
            <person name="Yan W."/>
            <person name="Fan B."/>
            <person name="Jiang Y."/>
            <person name="Adhikari A."/>
            <person name="Zheng C.-J."/>
            <person name="Schuster L."/>
            <person name="Cowan T.M."/>
            <person name="Smanski M.J."/>
            <person name="Chevrette M.G."/>
            <person name="De Carvalho L.P.S."/>
            <person name="Shen B."/>
        </authorList>
    </citation>
    <scope>NUCLEOTIDE SEQUENCE [LARGE SCALE GENOMIC DNA]</scope>
    <source>
        <strain evidence="8 9">NPDC050403</strain>
    </source>
</reference>
<evidence type="ECO:0000256" key="4">
    <source>
        <dbReference type="ARBA" id="ARBA00022989"/>
    </source>
</evidence>
<keyword evidence="9" id="KW-1185">Reference proteome</keyword>
<feature type="transmembrane region" description="Helical" evidence="6">
    <location>
        <begin position="39"/>
        <end position="62"/>
    </location>
</feature>
<dbReference type="Proteomes" id="UP001551695">
    <property type="component" value="Unassembled WGS sequence"/>
</dbReference>
<evidence type="ECO:0000256" key="3">
    <source>
        <dbReference type="ARBA" id="ARBA00022692"/>
    </source>
</evidence>
<keyword evidence="5 6" id="KW-0472">Membrane</keyword>